<feature type="transmembrane region" description="Helical" evidence="1">
    <location>
        <begin position="45"/>
        <end position="67"/>
    </location>
</feature>
<accession>C3YC78</accession>
<evidence type="ECO:0000313" key="2">
    <source>
        <dbReference type="EMBL" id="EEN62110.1"/>
    </source>
</evidence>
<dbReference type="InParanoid" id="C3YC78"/>
<keyword evidence="1" id="KW-0812">Transmembrane</keyword>
<name>C3YC78_BRAFL</name>
<sequence>MDILSYRHECTKYNIIFQSYDDHTTNVTRPLSIAVLPGCVCSDLLIFKISLIYCLFSVQCAVMSLLVRPKARETQCRNKAINALKMTPSLDLSLMEEFSWTHRLEIS</sequence>
<reference evidence="2" key="1">
    <citation type="journal article" date="2008" name="Nature">
        <title>The amphioxus genome and the evolution of the chordate karyotype.</title>
        <authorList>
            <consortium name="US DOE Joint Genome Institute (JGI-PGF)"/>
            <person name="Putnam N.H."/>
            <person name="Butts T."/>
            <person name="Ferrier D.E.K."/>
            <person name="Furlong R.F."/>
            <person name="Hellsten U."/>
            <person name="Kawashima T."/>
            <person name="Robinson-Rechavi M."/>
            <person name="Shoguchi E."/>
            <person name="Terry A."/>
            <person name="Yu J.-K."/>
            <person name="Benito-Gutierrez E.L."/>
            <person name="Dubchak I."/>
            <person name="Garcia-Fernandez J."/>
            <person name="Gibson-Brown J.J."/>
            <person name="Grigoriev I.V."/>
            <person name="Horton A.C."/>
            <person name="de Jong P.J."/>
            <person name="Jurka J."/>
            <person name="Kapitonov V.V."/>
            <person name="Kohara Y."/>
            <person name="Kuroki Y."/>
            <person name="Lindquist E."/>
            <person name="Lucas S."/>
            <person name="Osoegawa K."/>
            <person name="Pennacchio L.A."/>
            <person name="Salamov A.A."/>
            <person name="Satou Y."/>
            <person name="Sauka-Spengler T."/>
            <person name="Schmutz J."/>
            <person name="Shin-I T."/>
            <person name="Toyoda A."/>
            <person name="Bronner-Fraser M."/>
            <person name="Fujiyama A."/>
            <person name="Holland L.Z."/>
            <person name="Holland P.W.H."/>
            <person name="Satoh N."/>
            <person name="Rokhsar D.S."/>
        </authorList>
    </citation>
    <scope>NUCLEOTIDE SEQUENCE [LARGE SCALE GENOMIC DNA]</scope>
    <source>
        <strain evidence="2">S238N-H82</strain>
        <tissue evidence="2">Testes</tissue>
    </source>
</reference>
<proteinExistence type="predicted"/>
<organism>
    <name type="scientific">Branchiostoma floridae</name>
    <name type="common">Florida lancelet</name>
    <name type="synonym">Amphioxus</name>
    <dbReference type="NCBI Taxonomy" id="7739"/>
    <lineage>
        <taxon>Eukaryota</taxon>
        <taxon>Metazoa</taxon>
        <taxon>Chordata</taxon>
        <taxon>Cephalochordata</taxon>
        <taxon>Leptocardii</taxon>
        <taxon>Amphioxiformes</taxon>
        <taxon>Branchiostomatidae</taxon>
        <taxon>Branchiostoma</taxon>
    </lineage>
</organism>
<dbReference type="EMBL" id="GG666500">
    <property type="protein sequence ID" value="EEN62110.1"/>
    <property type="molecule type" value="Genomic_DNA"/>
</dbReference>
<keyword evidence="1" id="KW-1133">Transmembrane helix</keyword>
<evidence type="ECO:0000256" key="1">
    <source>
        <dbReference type="SAM" id="Phobius"/>
    </source>
</evidence>
<dbReference type="AlphaFoldDB" id="C3YC78"/>
<protein>
    <submittedName>
        <fullName evidence="2">Uncharacterized protein</fullName>
    </submittedName>
</protein>
<gene>
    <name evidence="2" type="ORF">BRAFLDRAFT_125112</name>
</gene>
<keyword evidence="1" id="KW-0472">Membrane</keyword>